<dbReference type="Proteomes" id="UP000045285">
    <property type="component" value="Unassembled WGS sequence"/>
</dbReference>
<accession>A0A090EIL7</accession>
<evidence type="ECO:0000313" key="2">
    <source>
        <dbReference type="Proteomes" id="UP000045285"/>
    </source>
</evidence>
<name>A0A090EIL7_MESPL</name>
<organism evidence="1 2">
    <name type="scientific">Mesorhizobium plurifarium</name>
    <dbReference type="NCBI Taxonomy" id="69974"/>
    <lineage>
        <taxon>Bacteria</taxon>
        <taxon>Pseudomonadati</taxon>
        <taxon>Pseudomonadota</taxon>
        <taxon>Alphaproteobacteria</taxon>
        <taxon>Hyphomicrobiales</taxon>
        <taxon>Phyllobacteriaceae</taxon>
        <taxon>Mesorhizobium</taxon>
    </lineage>
</organism>
<evidence type="ECO:0000313" key="1">
    <source>
        <dbReference type="EMBL" id="CDX28281.1"/>
    </source>
</evidence>
<dbReference type="AlphaFoldDB" id="A0A090EIL7"/>
<gene>
    <name evidence="1" type="ORF">MPL3356_80169</name>
</gene>
<protein>
    <recommendedName>
        <fullName evidence="3">Flagellar basal body-associated FliL family protein</fullName>
    </recommendedName>
</protein>
<reference evidence="2" key="1">
    <citation type="submission" date="2014-08" db="EMBL/GenBank/DDBJ databases">
        <authorList>
            <person name="Moulin L."/>
        </authorList>
    </citation>
    <scope>NUCLEOTIDE SEQUENCE [LARGE SCALE GENOMIC DNA]</scope>
</reference>
<dbReference type="EMBL" id="CCMZ01000075">
    <property type="protein sequence ID" value="CDX28281.1"/>
    <property type="molecule type" value="Genomic_DNA"/>
</dbReference>
<keyword evidence="2" id="KW-1185">Reference proteome</keyword>
<evidence type="ECO:0008006" key="3">
    <source>
        <dbReference type="Google" id="ProtNLM"/>
    </source>
</evidence>
<sequence length="176" mass="19519">MIKFIAAALWICAVTLGAVFYSFQAAGQRGAAEPPKPMLGGLDYVKTDMISVPLLRDGSIDGYFLTKLVYTVEPAEIKKLSVPAQALMTDQVYSYLYSNPQIDFTKKGSIDLDAFRKSIRDTINTRVGVELVHEVLIDQVNFLSKDDIRDNALRRRRNAGETAAAMTKAFKTAPEH</sequence>
<dbReference type="STRING" id="69974.MPLDJ20_60468"/>
<proteinExistence type="predicted"/>